<accession>A0ABR2H5Y6</accession>
<protein>
    <submittedName>
        <fullName evidence="2">Uncharacterized protein</fullName>
    </submittedName>
</protein>
<keyword evidence="1" id="KW-0175">Coiled coil</keyword>
<sequence length="180" mass="21524">MYFQYALVAKDSTILAEKSIIEWDYREVSLCILGNRLPEEEVLKIYKKPNTFYSITRPNGTTFISVCMSKIPENIQERFLLELEEKWNESQKFFKRIFSKKKDFGETEIAPLIHRYNEELKQKIDNYIAELEEQYRQYNIDYNQTVERLREAFRRGEELSRNESIPIRNSAATFHGNLSD</sequence>
<dbReference type="Proteomes" id="UP001470230">
    <property type="component" value="Unassembled WGS sequence"/>
</dbReference>
<keyword evidence="3" id="KW-1185">Reference proteome</keyword>
<evidence type="ECO:0000313" key="2">
    <source>
        <dbReference type="EMBL" id="KAK8840992.1"/>
    </source>
</evidence>
<proteinExistence type="predicted"/>
<reference evidence="2 3" key="1">
    <citation type="submission" date="2024-04" db="EMBL/GenBank/DDBJ databases">
        <title>Tritrichomonas musculus Genome.</title>
        <authorList>
            <person name="Alves-Ferreira E."/>
            <person name="Grigg M."/>
            <person name="Lorenzi H."/>
            <person name="Galac M."/>
        </authorList>
    </citation>
    <scope>NUCLEOTIDE SEQUENCE [LARGE SCALE GENOMIC DNA]</scope>
    <source>
        <strain evidence="2 3">EAF2021</strain>
    </source>
</reference>
<dbReference type="Gene3D" id="3.30.450.50">
    <property type="entry name" value="Longin domain"/>
    <property type="match status" value="1"/>
</dbReference>
<comment type="caution">
    <text evidence="2">The sequence shown here is derived from an EMBL/GenBank/DDBJ whole genome shotgun (WGS) entry which is preliminary data.</text>
</comment>
<gene>
    <name evidence="2" type="ORF">M9Y10_027829</name>
</gene>
<feature type="coiled-coil region" evidence="1">
    <location>
        <begin position="117"/>
        <end position="148"/>
    </location>
</feature>
<evidence type="ECO:0000256" key="1">
    <source>
        <dbReference type="SAM" id="Coils"/>
    </source>
</evidence>
<name>A0ABR2H5Y6_9EUKA</name>
<evidence type="ECO:0000313" key="3">
    <source>
        <dbReference type="Proteomes" id="UP001470230"/>
    </source>
</evidence>
<dbReference type="EMBL" id="JAPFFF010000043">
    <property type="protein sequence ID" value="KAK8840992.1"/>
    <property type="molecule type" value="Genomic_DNA"/>
</dbReference>
<organism evidence="2 3">
    <name type="scientific">Tritrichomonas musculus</name>
    <dbReference type="NCBI Taxonomy" id="1915356"/>
    <lineage>
        <taxon>Eukaryota</taxon>
        <taxon>Metamonada</taxon>
        <taxon>Parabasalia</taxon>
        <taxon>Tritrichomonadida</taxon>
        <taxon>Tritrichomonadidae</taxon>
        <taxon>Tritrichomonas</taxon>
    </lineage>
</organism>